<evidence type="ECO:0000313" key="1">
    <source>
        <dbReference type="EMBL" id="GFY62874.1"/>
    </source>
</evidence>
<dbReference type="Proteomes" id="UP000886998">
    <property type="component" value="Unassembled WGS sequence"/>
</dbReference>
<evidence type="ECO:0000313" key="2">
    <source>
        <dbReference type="Proteomes" id="UP000886998"/>
    </source>
</evidence>
<accession>A0A8X6Y0U0</accession>
<proteinExistence type="predicted"/>
<gene>
    <name evidence="1" type="ORF">TNIN_176061</name>
</gene>
<name>A0A8X6Y0U0_9ARAC</name>
<dbReference type="EMBL" id="BMAV01014444">
    <property type="protein sequence ID" value="GFY62874.1"/>
    <property type="molecule type" value="Genomic_DNA"/>
</dbReference>
<reference evidence="1" key="1">
    <citation type="submission" date="2020-08" db="EMBL/GenBank/DDBJ databases">
        <title>Multicomponent nature underlies the extraordinary mechanical properties of spider dragline silk.</title>
        <authorList>
            <person name="Kono N."/>
            <person name="Nakamura H."/>
            <person name="Mori M."/>
            <person name="Yoshida Y."/>
            <person name="Ohtoshi R."/>
            <person name="Malay A.D."/>
            <person name="Moran D.A.P."/>
            <person name="Tomita M."/>
            <person name="Numata K."/>
            <person name="Arakawa K."/>
        </authorList>
    </citation>
    <scope>NUCLEOTIDE SEQUENCE</scope>
</reference>
<comment type="caution">
    <text evidence="1">The sequence shown here is derived from an EMBL/GenBank/DDBJ whole genome shotgun (WGS) entry which is preliminary data.</text>
</comment>
<sequence>MYNIKVSFLIFTPSQSEGKKKGSKLNYPFRKGSLVESHAGAISGKQLSARLQTLKIREFNWLNAQVRTTDFKVCGFSVIFSEWKIKQS</sequence>
<protein>
    <submittedName>
        <fullName evidence="1">Uncharacterized protein</fullName>
    </submittedName>
</protein>
<dbReference type="AlphaFoldDB" id="A0A8X6Y0U0"/>
<organism evidence="1 2">
    <name type="scientific">Trichonephila inaurata madagascariensis</name>
    <dbReference type="NCBI Taxonomy" id="2747483"/>
    <lineage>
        <taxon>Eukaryota</taxon>
        <taxon>Metazoa</taxon>
        <taxon>Ecdysozoa</taxon>
        <taxon>Arthropoda</taxon>
        <taxon>Chelicerata</taxon>
        <taxon>Arachnida</taxon>
        <taxon>Araneae</taxon>
        <taxon>Araneomorphae</taxon>
        <taxon>Entelegynae</taxon>
        <taxon>Araneoidea</taxon>
        <taxon>Nephilidae</taxon>
        <taxon>Trichonephila</taxon>
        <taxon>Trichonephila inaurata</taxon>
    </lineage>
</organism>
<keyword evidence="2" id="KW-1185">Reference proteome</keyword>